<protein>
    <submittedName>
        <fullName evidence="2">Glycosyltransferase</fullName>
    </submittedName>
</protein>
<dbReference type="RefSeq" id="WP_160877595.1">
    <property type="nucleotide sequence ID" value="NZ_WUEK01000005.1"/>
</dbReference>
<sequence>MLLRRRSLLSVVVPAYDVAAYLPACLDSVLAQRTGRTALEVVVVDDGSPDDSGEIAEAYAARDARVRVVHTDNHGLGAARNEGLRHARGELLAFADSDDVVPPGAYAALLAAQRRSGAEGRTDLVTGSIARWEAPHVLPDGTPGPLVEPPWMERLHRQRRTLQIDELPELLGDVFAWNKLYRAAFWHEQQLTWPEGVRYEDQPCTTRAFLAAERIAVLPEVVYHWRIRADGSSITQQRSSLRDLRDRWTTKRLSLAAVQAHGVPETTTVFRDRVLAGDLHRYFAELPGCDDAWWELLRDGVREMWGERSLTRSGLLPADRLVGWLVEQDRRDDATAVAAYARQLGRPLDRVPGPGPGGSLRLDLPAEVVDVGTVATEALALRDTER</sequence>
<feature type="domain" description="Glycosyltransferase 2-like" evidence="1">
    <location>
        <begin position="10"/>
        <end position="118"/>
    </location>
</feature>
<gene>
    <name evidence="2" type="ORF">GRQ65_09530</name>
</gene>
<evidence type="ECO:0000259" key="1">
    <source>
        <dbReference type="Pfam" id="PF00535"/>
    </source>
</evidence>
<dbReference type="Proteomes" id="UP000473325">
    <property type="component" value="Unassembled WGS sequence"/>
</dbReference>
<dbReference type="PANTHER" id="PTHR22916">
    <property type="entry name" value="GLYCOSYLTRANSFERASE"/>
    <property type="match status" value="1"/>
</dbReference>
<accession>A0A6L7F0A0</accession>
<keyword evidence="3" id="KW-1185">Reference proteome</keyword>
<evidence type="ECO:0000313" key="3">
    <source>
        <dbReference type="Proteomes" id="UP000473325"/>
    </source>
</evidence>
<dbReference type="InterPro" id="IPR029044">
    <property type="entry name" value="Nucleotide-diphossugar_trans"/>
</dbReference>
<comment type="caution">
    <text evidence="2">The sequence shown here is derived from an EMBL/GenBank/DDBJ whole genome shotgun (WGS) entry which is preliminary data.</text>
</comment>
<dbReference type="PANTHER" id="PTHR22916:SF3">
    <property type="entry name" value="UDP-GLCNAC:BETAGAL BETA-1,3-N-ACETYLGLUCOSAMINYLTRANSFERASE-LIKE PROTEIN 1"/>
    <property type="match status" value="1"/>
</dbReference>
<name>A0A6L7F0A0_9ACTN</name>
<evidence type="ECO:0000313" key="2">
    <source>
        <dbReference type="EMBL" id="MXG89791.1"/>
    </source>
</evidence>
<dbReference type="AlphaFoldDB" id="A0A6L7F0A0"/>
<dbReference type="CDD" id="cd00761">
    <property type="entry name" value="Glyco_tranf_GTA_type"/>
    <property type="match status" value="1"/>
</dbReference>
<dbReference type="Pfam" id="PF00535">
    <property type="entry name" value="Glycos_transf_2"/>
    <property type="match status" value="1"/>
</dbReference>
<dbReference type="EMBL" id="WUEK01000005">
    <property type="protein sequence ID" value="MXG89791.1"/>
    <property type="molecule type" value="Genomic_DNA"/>
</dbReference>
<dbReference type="Gene3D" id="3.90.550.10">
    <property type="entry name" value="Spore Coat Polysaccharide Biosynthesis Protein SpsA, Chain A"/>
    <property type="match status" value="1"/>
</dbReference>
<dbReference type="GO" id="GO:0016758">
    <property type="term" value="F:hexosyltransferase activity"/>
    <property type="evidence" value="ECO:0007669"/>
    <property type="project" value="UniProtKB-ARBA"/>
</dbReference>
<dbReference type="InterPro" id="IPR001173">
    <property type="entry name" value="Glyco_trans_2-like"/>
</dbReference>
<keyword evidence="2" id="KW-0808">Transferase</keyword>
<organism evidence="2 3">
    <name type="scientific">Nocardioides flavescens</name>
    <dbReference type="NCBI Taxonomy" id="2691959"/>
    <lineage>
        <taxon>Bacteria</taxon>
        <taxon>Bacillati</taxon>
        <taxon>Actinomycetota</taxon>
        <taxon>Actinomycetes</taxon>
        <taxon>Propionibacteriales</taxon>
        <taxon>Nocardioidaceae</taxon>
        <taxon>Nocardioides</taxon>
    </lineage>
</organism>
<reference evidence="2 3" key="1">
    <citation type="submission" date="2019-12" db="EMBL/GenBank/DDBJ databases">
        <authorList>
            <person name="Kun Z."/>
        </authorList>
    </citation>
    <scope>NUCLEOTIDE SEQUENCE [LARGE SCALE GENOMIC DNA]</scope>
    <source>
        <strain evidence="2 3">YIM 123512</strain>
    </source>
</reference>
<dbReference type="SUPFAM" id="SSF53448">
    <property type="entry name" value="Nucleotide-diphospho-sugar transferases"/>
    <property type="match status" value="1"/>
</dbReference>
<proteinExistence type="predicted"/>